<evidence type="ECO:0000313" key="1">
    <source>
        <dbReference type="EMBL" id="PHH80368.1"/>
    </source>
</evidence>
<name>A0A2C5YQI3_9HYPO</name>
<dbReference type="OrthoDB" id="9984533at2759"/>
<dbReference type="Proteomes" id="UP000226431">
    <property type="component" value="Unassembled WGS sequence"/>
</dbReference>
<comment type="caution">
    <text evidence="1">The sequence shown here is derived from an EMBL/GenBank/DDBJ whole genome shotgun (WGS) entry which is preliminary data.</text>
</comment>
<reference evidence="1 2" key="1">
    <citation type="submission" date="2017-06" db="EMBL/GenBank/DDBJ databases">
        <title>Ant-infecting Ophiocordyceps genomes reveal a high diversity of potential behavioral manipulation genes and a possible major role for enterotoxins.</title>
        <authorList>
            <person name="De Bekker C."/>
            <person name="Evans H.C."/>
            <person name="Brachmann A."/>
            <person name="Hughes D.P."/>
        </authorList>
    </citation>
    <scope>NUCLEOTIDE SEQUENCE [LARGE SCALE GENOMIC DNA]</scope>
    <source>
        <strain evidence="1 2">Map16</strain>
    </source>
</reference>
<dbReference type="EMBL" id="NJES01000018">
    <property type="protein sequence ID" value="PHH80368.1"/>
    <property type="molecule type" value="Genomic_DNA"/>
</dbReference>
<sequence>MEAGNWVSIPGEVHFYKVDCALCGAVLSKDRVVQWPPMGNADGFEDFFKDRQEETAWLNKVRLLSNDPQSKKPMNVWLSETASDFGQGNFVIDGCNDPVKAEGEAFMIPFHADCYGLLENFMTRVHGISIDLEVLYDTLGCLSHDSNHTRRWGGLQMYYHGNTGPGQGFGECPPFQPGSEYRAFSPEPTGIEEILEYMSNPPLLANRPTVQSVEADSFAGLSDEEKEARIKSLTGFELSELRKKSPTAARLDYPNEFWRDLYEKEMAWVLEDVFLNVDGDEVDWETVYNDLSQVSDFEHEDQIHSLANRRCIWERQYPIIATAYILMAMTKNTSMRQLASYGVDLQVEQSLCLKFPPPLKTAVFMPTFFDNDLFDLTDAEPTIRVFWTFAGQLSGIDILKDGRSEFQEFHYHDHFQSPDNEVMARLIEIVTIPSNDWVTGLVIYTHTWTLDTDVDPSEGIEIDELDDNNRDEWLAVDEGKTIGYYSYARRVVGLEFQFAHSNPKLCGIRGDEARLVHTPSDRFVMGFRFERQTSTACVTHLGLVTMPIVDYMPGLGRVRPDRRWRDHEIVMNCNSWALNPPPCNLRVCRGVGWLVPATKTLPYQSLVLGTSVRELANLKSISIDKEFRGIRAQFHSGMPKTIGCISAQEYTCHIDGPGGEVIITVFVTYDVQHGKWRLEIITNRNRFLMSNIVENGLETTRMPDWTTQGGMRCIGGFYGCWLRNKREMAGFGLLTLDDRYY</sequence>
<protein>
    <submittedName>
        <fullName evidence="1">Uncharacterized protein</fullName>
    </submittedName>
</protein>
<dbReference type="AlphaFoldDB" id="A0A2C5YQI3"/>
<gene>
    <name evidence="1" type="ORF">CDD80_1813</name>
</gene>
<keyword evidence="2" id="KW-1185">Reference proteome</keyword>
<dbReference type="STRING" id="2004952.A0A2C5YQI3"/>
<accession>A0A2C5YQI3</accession>
<organism evidence="1 2">
    <name type="scientific">Ophiocordyceps camponoti-rufipedis</name>
    <dbReference type="NCBI Taxonomy" id="2004952"/>
    <lineage>
        <taxon>Eukaryota</taxon>
        <taxon>Fungi</taxon>
        <taxon>Dikarya</taxon>
        <taxon>Ascomycota</taxon>
        <taxon>Pezizomycotina</taxon>
        <taxon>Sordariomycetes</taxon>
        <taxon>Hypocreomycetidae</taxon>
        <taxon>Hypocreales</taxon>
        <taxon>Ophiocordycipitaceae</taxon>
        <taxon>Ophiocordyceps</taxon>
    </lineage>
</organism>
<evidence type="ECO:0000313" key="2">
    <source>
        <dbReference type="Proteomes" id="UP000226431"/>
    </source>
</evidence>
<proteinExistence type="predicted"/>